<name>A0ABV2BWQ5_9GAMM</name>
<protein>
    <submittedName>
        <fullName evidence="1">Uncharacterized protein</fullName>
    </submittedName>
</protein>
<reference evidence="1 2" key="1">
    <citation type="submission" date="2024-06" db="EMBL/GenBank/DDBJ databases">
        <authorList>
            <person name="Li F."/>
        </authorList>
    </citation>
    <scope>NUCLEOTIDE SEQUENCE [LARGE SCALE GENOMIC DNA]</scope>
    <source>
        <strain evidence="1 2">GXAS 311</strain>
    </source>
</reference>
<dbReference type="RefSeq" id="WP_353896961.1">
    <property type="nucleotide sequence ID" value="NZ_JBEVCJ010000020.1"/>
</dbReference>
<evidence type="ECO:0000313" key="1">
    <source>
        <dbReference type="EMBL" id="MET1256377.1"/>
    </source>
</evidence>
<dbReference type="EMBL" id="JBEVCJ010000020">
    <property type="protein sequence ID" value="MET1256377.1"/>
    <property type="molecule type" value="Genomic_DNA"/>
</dbReference>
<evidence type="ECO:0000313" key="2">
    <source>
        <dbReference type="Proteomes" id="UP001548189"/>
    </source>
</evidence>
<dbReference type="Proteomes" id="UP001548189">
    <property type="component" value="Unassembled WGS sequence"/>
</dbReference>
<keyword evidence="2" id="KW-1185">Reference proteome</keyword>
<accession>A0ABV2BWQ5</accession>
<comment type="caution">
    <text evidence="1">The sequence shown here is derived from an EMBL/GenBank/DDBJ whole genome shotgun (WGS) entry which is preliminary data.</text>
</comment>
<proteinExistence type="predicted"/>
<gene>
    <name evidence="1" type="ORF">ABVT43_14650</name>
</gene>
<organism evidence="1 2">
    <name type="scientific">Aliikangiella maris</name>
    <dbReference type="NCBI Taxonomy" id="3162458"/>
    <lineage>
        <taxon>Bacteria</taxon>
        <taxon>Pseudomonadati</taxon>
        <taxon>Pseudomonadota</taxon>
        <taxon>Gammaproteobacteria</taxon>
        <taxon>Oceanospirillales</taxon>
        <taxon>Pleioneaceae</taxon>
        <taxon>Aliikangiella</taxon>
    </lineage>
</organism>
<sequence length="140" mass="15445">MVSNKFPGEALSTKGKVFGEVKVVNGKVTLGEGNVVPRDLDFVITNDRRLVVGSKHTTLANGEDVLAAGQMRLNGQGQIRRLDNLSGHYQPSVEEALRVPDMLRDMGLDVSGARHQLYRFKIDDDGWVVRSILDVNKTLD</sequence>